<evidence type="ECO:0000256" key="11">
    <source>
        <dbReference type="ARBA" id="ARBA00036633"/>
    </source>
</evidence>
<evidence type="ECO:0000256" key="16">
    <source>
        <dbReference type="ARBA" id="ARBA00043257"/>
    </source>
</evidence>
<keyword evidence="9" id="KW-0961">Cell wall biogenesis/degradation</keyword>
<dbReference type="GO" id="GO:0004338">
    <property type="term" value="F:glucan exo-1,3-beta-glucosidase activity"/>
    <property type="evidence" value="ECO:0007669"/>
    <property type="project" value="TreeGrafter"/>
</dbReference>
<dbReference type="SUPFAM" id="SSF51445">
    <property type="entry name" value="(Trans)glycosidases"/>
    <property type="match status" value="1"/>
</dbReference>
<evidence type="ECO:0000313" key="20">
    <source>
        <dbReference type="Proteomes" id="UP000472372"/>
    </source>
</evidence>
<evidence type="ECO:0000256" key="15">
    <source>
        <dbReference type="ARBA" id="ARBA00042025"/>
    </source>
</evidence>
<keyword evidence="5 17" id="KW-0378">Hydrolase</keyword>
<keyword evidence="7" id="KW-0119">Carbohydrate metabolism</keyword>
<dbReference type="InterPro" id="IPR050386">
    <property type="entry name" value="Glycosyl_hydrolase_5"/>
</dbReference>
<keyword evidence="8 17" id="KW-0326">Glycosidase</keyword>
<accession>A0A6S6VS86</accession>
<evidence type="ECO:0000259" key="18">
    <source>
        <dbReference type="Pfam" id="PF00150"/>
    </source>
</evidence>
<evidence type="ECO:0000256" key="17">
    <source>
        <dbReference type="RuleBase" id="RU361153"/>
    </source>
</evidence>
<gene>
    <name evidence="19" type="ORF">PTTW11_01573</name>
</gene>
<evidence type="ECO:0000256" key="3">
    <source>
        <dbReference type="ARBA" id="ARBA00022525"/>
    </source>
</evidence>
<evidence type="ECO:0000256" key="8">
    <source>
        <dbReference type="ARBA" id="ARBA00023295"/>
    </source>
</evidence>
<dbReference type="Proteomes" id="UP000472372">
    <property type="component" value="Chromosome 2"/>
</dbReference>
<dbReference type="Pfam" id="PF00150">
    <property type="entry name" value="Cellulase"/>
    <property type="match status" value="1"/>
</dbReference>
<protein>
    <recommendedName>
        <fullName evidence="13">glucan endo-1,6-beta-glucosidase</fullName>
        <ecNumber evidence="13">3.2.1.75</ecNumber>
    </recommendedName>
    <alternativeName>
        <fullName evidence="15">Beta-1,6-glucanase B</fullName>
    </alternativeName>
    <alternativeName>
        <fullName evidence="14">Endo-1,6-beta-D-glucanase B</fullName>
    </alternativeName>
    <alternativeName>
        <fullName evidence="16">Endo-1,6-beta-glucanase B</fullName>
    </alternativeName>
</protein>
<dbReference type="GO" id="GO:0071555">
    <property type="term" value="P:cell wall organization"/>
    <property type="evidence" value="ECO:0007669"/>
    <property type="project" value="UniProtKB-KW"/>
</dbReference>
<evidence type="ECO:0000256" key="10">
    <source>
        <dbReference type="ARBA" id="ARBA00023326"/>
    </source>
</evidence>
<dbReference type="GO" id="GO:0009986">
    <property type="term" value="C:cell surface"/>
    <property type="evidence" value="ECO:0007669"/>
    <property type="project" value="TreeGrafter"/>
</dbReference>
<evidence type="ECO:0000256" key="5">
    <source>
        <dbReference type="ARBA" id="ARBA00022801"/>
    </source>
</evidence>
<dbReference type="AlphaFoldDB" id="A0A6S6VS86"/>
<keyword evidence="6" id="KW-0325">Glycoprotein</keyword>
<reference evidence="19" key="1">
    <citation type="submission" date="2021-02" db="EMBL/GenBank/DDBJ databases">
        <authorList>
            <person name="Syme A R."/>
            <person name="Syme A R."/>
            <person name="Moolhuijzen P."/>
        </authorList>
    </citation>
    <scope>NUCLEOTIDE SEQUENCE</scope>
    <source>
        <strain evidence="19">W1-1</strain>
    </source>
</reference>
<proteinExistence type="inferred from homology"/>
<evidence type="ECO:0000313" key="19">
    <source>
        <dbReference type="EMBL" id="CAE7007615.1"/>
    </source>
</evidence>
<evidence type="ECO:0000256" key="1">
    <source>
        <dbReference type="ARBA" id="ARBA00004613"/>
    </source>
</evidence>
<dbReference type="GO" id="GO:0005576">
    <property type="term" value="C:extracellular region"/>
    <property type="evidence" value="ECO:0007669"/>
    <property type="project" value="UniProtKB-SubCell"/>
</dbReference>
<comment type="catalytic activity">
    <reaction evidence="11">
        <text>Random hydrolysis of (1-&gt;6)-linkages in (1-&gt;6)-beta-D-glucans.</text>
        <dbReference type="EC" id="3.2.1.75"/>
    </reaction>
</comment>
<organism evidence="19 20">
    <name type="scientific">Pyrenophora teres f. teres</name>
    <dbReference type="NCBI Taxonomy" id="97479"/>
    <lineage>
        <taxon>Eukaryota</taxon>
        <taxon>Fungi</taxon>
        <taxon>Dikarya</taxon>
        <taxon>Ascomycota</taxon>
        <taxon>Pezizomycotina</taxon>
        <taxon>Dothideomycetes</taxon>
        <taxon>Pleosporomycetidae</taxon>
        <taxon>Pleosporales</taxon>
        <taxon>Pleosporineae</taxon>
        <taxon>Pleosporaceae</taxon>
        <taxon>Pyrenophora</taxon>
    </lineage>
</organism>
<feature type="domain" description="Glycoside hydrolase family 5" evidence="18">
    <location>
        <begin position="102"/>
        <end position="410"/>
    </location>
</feature>
<dbReference type="GO" id="GO:0046557">
    <property type="term" value="F:glucan endo-1,6-beta-glucosidase activity"/>
    <property type="evidence" value="ECO:0007669"/>
    <property type="project" value="UniProtKB-EC"/>
</dbReference>
<sequence>MKYPAVITALLAASVHAWMPAERDLAAFNQTSDSLTTRAPSLPSYKIRGVNLGGWLISEPWMMGDEWKLMGCGGQCSEFDCVKALGQTKADSAFDAHYARWITPDMVTLMYNAGLNTIRIPIGYWSLHSLVTSGEYFPNVNLKYLDAVIQRAAELGMFVVIDLHGAPGAQKVGDAFTGQVSLSPTALFSHLDSNNPPQCLPQSGLPAFYTQQNYDRATKWLTWMTKRIHTTPSYAATIGIIQVVNQPQTNRDSGGMPQAEKDTLTQIYYPSALRAVRTAENDLGIASNSRLHVQFMDTLWGAGSPSSSLPTSSDPFIMYDDHNYVGGAVTATHPNAKQADYMYYTCNLDNRLSDNDVPKLVGEWSLTVSAEYSAEFDWKIEANVPFYKQWFVAQQRLYERTNGWIFWSWRTQLNDPRWDYSYLVYKGWVPTTAAGLEASSKQDVCKSYFGTRRRVKRWE</sequence>
<dbReference type="Gene3D" id="3.20.20.80">
    <property type="entry name" value="Glycosidases"/>
    <property type="match status" value="1"/>
</dbReference>
<evidence type="ECO:0000256" key="6">
    <source>
        <dbReference type="ARBA" id="ARBA00023180"/>
    </source>
</evidence>
<evidence type="ECO:0000256" key="13">
    <source>
        <dbReference type="ARBA" id="ARBA00038935"/>
    </source>
</evidence>
<evidence type="ECO:0000256" key="14">
    <source>
        <dbReference type="ARBA" id="ARBA00041472"/>
    </source>
</evidence>
<evidence type="ECO:0000256" key="12">
    <source>
        <dbReference type="ARBA" id="ARBA00037628"/>
    </source>
</evidence>
<dbReference type="InterPro" id="IPR001547">
    <property type="entry name" value="Glyco_hydro_5"/>
</dbReference>
<keyword evidence="4" id="KW-0732">Signal</keyword>
<keyword evidence="10" id="KW-0624">Polysaccharide degradation</keyword>
<keyword evidence="3" id="KW-0964">Secreted</keyword>
<evidence type="ECO:0000256" key="7">
    <source>
        <dbReference type="ARBA" id="ARBA00023277"/>
    </source>
</evidence>
<name>A0A6S6VS86_9PLEO</name>
<comment type="similarity">
    <text evidence="2 17">Belongs to the glycosyl hydrolase 5 (cellulase A) family.</text>
</comment>
<evidence type="ECO:0000256" key="9">
    <source>
        <dbReference type="ARBA" id="ARBA00023316"/>
    </source>
</evidence>
<evidence type="ECO:0000256" key="2">
    <source>
        <dbReference type="ARBA" id="ARBA00005641"/>
    </source>
</evidence>
<comment type="subcellular location">
    <subcellularLocation>
        <location evidence="1">Secreted</location>
    </subcellularLocation>
</comment>
<dbReference type="PANTHER" id="PTHR31297">
    <property type="entry name" value="GLUCAN ENDO-1,6-BETA-GLUCOSIDASE B"/>
    <property type="match status" value="1"/>
</dbReference>
<comment type="function">
    <text evidence="12">Beta-glucanases participate in the metabolism of beta-glucan, the main structural component of the cell wall. Acts on lutean, pustulan and 1,6-oligo-beta-D-glucosides.</text>
</comment>
<dbReference type="InterPro" id="IPR017853">
    <property type="entry name" value="GH"/>
</dbReference>
<dbReference type="GO" id="GO:0009251">
    <property type="term" value="P:glucan catabolic process"/>
    <property type="evidence" value="ECO:0007669"/>
    <property type="project" value="TreeGrafter"/>
</dbReference>
<dbReference type="EC" id="3.2.1.75" evidence="13"/>
<dbReference type="EMBL" id="HG992978">
    <property type="protein sequence ID" value="CAE7007615.1"/>
    <property type="molecule type" value="Genomic_DNA"/>
</dbReference>
<evidence type="ECO:0000256" key="4">
    <source>
        <dbReference type="ARBA" id="ARBA00022729"/>
    </source>
</evidence>
<dbReference type="PANTHER" id="PTHR31297:SF39">
    <property type="entry name" value="GLUCAN ENDO-1,6-BETA-GLUCOSIDASE B"/>
    <property type="match status" value="1"/>
</dbReference>